<comment type="pathway">
    <text evidence="4 14">Cofactor biosynthesis; riboflavin biosynthesis; 2-hydroxy-3-oxobutyl phosphate from D-ribulose 5-phosphate: step 1/1.</text>
</comment>
<gene>
    <name evidence="14" type="primary">ribB</name>
    <name evidence="16" type="ORF">BX591_14228</name>
</gene>
<sequence>MKLATTDEIVAELKAGRMIILVDEEDRENEGDLLIAADHVTPEAINFMARFGRGLVCLTLSADHCERLKLAPMARQNGTQYGTAFTISIEAAHGVTTGISAADRAHTIRTAIHADVRAEHLVQPGHVFPIAARPGGVLVRAGHTEAGCDLTALAGLTPAAVICEIMNDDGTMARLPQLIEFAARHGLKIGTIADLIHYRSVNESLVERVGERPLHTPWGPFRAIQYRDTVRASTHLALVRGEPSPEVPVLTRVHECFSLLDLLDAEPSAHSWPLHAALKKIDAAGCGVAVLLDCDMRAETARSQRNHGSATRKDGRLSGIGSQILRDLGVRRLNVLSSPFRLPALSGHELEIMAFIPLGEADPDNPHAFDFTAAAPPARAYPAPPGNAPLVSLAPLAPLAPSASLRAQPQAASHELQAAS</sequence>
<dbReference type="OrthoDB" id="9793111at2"/>
<dbReference type="Gene3D" id="3.90.870.10">
    <property type="entry name" value="DHBP synthase"/>
    <property type="match status" value="1"/>
</dbReference>
<keyword evidence="11 14" id="KW-0460">Magnesium</keyword>
<dbReference type="InterPro" id="IPR036144">
    <property type="entry name" value="RibA-like_sf"/>
</dbReference>
<dbReference type="GO" id="GO:0000287">
    <property type="term" value="F:magnesium ion binding"/>
    <property type="evidence" value="ECO:0007669"/>
    <property type="project" value="UniProtKB-UniRule"/>
</dbReference>
<dbReference type="EC" id="4.1.99.12" evidence="7 14"/>
<comment type="catalytic activity">
    <reaction evidence="1 14">
        <text>D-ribulose 5-phosphate = (2S)-2-hydroxy-3-oxobutyl phosphate + formate + H(+)</text>
        <dbReference type="Rhea" id="RHEA:18457"/>
        <dbReference type="ChEBI" id="CHEBI:15378"/>
        <dbReference type="ChEBI" id="CHEBI:15740"/>
        <dbReference type="ChEBI" id="CHEBI:58121"/>
        <dbReference type="ChEBI" id="CHEBI:58830"/>
        <dbReference type="EC" id="4.1.99.12"/>
    </reaction>
</comment>
<evidence type="ECO:0000313" key="17">
    <source>
        <dbReference type="Proteomes" id="UP000248918"/>
    </source>
</evidence>
<accession>A0A329BAD5</accession>
<evidence type="ECO:0000256" key="5">
    <source>
        <dbReference type="ARBA" id="ARBA00005520"/>
    </source>
</evidence>
<evidence type="ECO:0000259" key="15">
    <source>
        <dbReference type="Pfam" id="PF00925"/>
    </source>
</evidence>
<dbReference type="GO" id="GO:0009231">
    <property type="term" value="P:riboflavin biosynthetic process"/>
    <property type="evidence" value="ECO:0007669"/>
    <property type="project" value="UniProtKB-UniRule"/>
</dbReference>
<evidence type="ECO:0000256" key="13">
    <source>
        <dbReference type="ARBA" id="ARBA00023239"/>
    </source>
</evidence>
<dbReference type="GO" id="GO:0030145">
    <property type="term" value="F:manganese ion binding"/>
    <property type="evidence" value="ECO:0007669"/>
    <property type="project" value="UniProtKB-UniRule"/>
</dbReference>
<keyword evidence="13 14" id="KW-0456">Lyase</keyword>
<feature type="domain" description="GTP cyclohydrolase II" evidence="15">
    <location>
        <begin position="208"/>
        <end position="357"/>
    </location>
</feature>
<dbReference type="SUPFAM" id="SSF55821">
    <property type="entry name" value="YrdC/RibB"/>
    <property type="match status" value="1"/>
</dbReference>
<dbReference type="GO" id="GO:0008686">
    <property type="term" value="F:3,4-dihydroxy-2-butanone-4-phosphate synthase activity"/>
    <property type="evidence" value="ECO:0007669"/>
    <property type="project" value="UniProtKB-UniRule"/>
</dbReference>
<dbReference type="GO" id="GO:0003935">
    <property type="term" value="F:GTP cyclohydrolase II activity"/>
    <property type="evidence" value="ECO:0007669"/>
    <property type="project" value="TreeGrafter"/>
</dbReference>
<evidence type="ECO:0000256" key="11">
    <source>
        <dbReference type="ARBA" id="ARBA00022842"/>
    </source>
</evidence>
<feature type="binding site" evidence="14">
    <location>
        <position position="28"/>
    </location>
    <ligand>
        <name>Mg(2+)</name>
        <dbReference type="ChEBI" id="CHEBI:18420"/>
        <label>2</label>
    </ligand>
</feature>
<evidence type="ECO:0000256" key="2">
    <source>
        <dbReference type="ARBA" id="ARBA00001936"/>
    </source>
</evidence>
<dbReference type="InterPro" id="IPR032677">
    <property type="entry name" value="GTP_cyclohydro_II"/>
</dbReference>
<comment type="cofactor">
    <cofactor evidence="2">
        <name>Mn(2+)</name>
        <dbReference type="ChEBI" id="CHEBI:29035"/>
    </cofactor>
</comment>
<comment type="cofactor">
    <cofactor evidence="14">
        <name>Mg(2+)</name>
        <dbReference type="ChEBI" id="CHEBI:18420"/>
    </cofactor>
    <cofactor evidence="14">
        <name>Mn(2+)</name>
        <dbReference type="ChEBI" id="CHEBI:29035"/>
    </cofactor>
    <text evidence="14">Binds 2 divalent metal cations per subunit. Magnesium or manganese.</text>
</comment>
<comment type="similarity">
    <text evidence="14">Belongs to the DHBP synthase family.</text>
</comment>
<dbReference type="FunFam" id="3.90.870.10:FF:000001">
    <property type="entry name" value="Riboflavin biosynthesis protein RibBA"/>
    <property type="match status" value="1"/>
</dbReference>
<evidence type="ECO:0000256" key="4">
    <source>
        <dbReference type="ARBA" id="ARBA00004904"/>
    </source>
</evidence>
<dbReference type="InterPro" id="IPR000422">
    <property type="entry name" value="DHBP_synthase_RibB"/>
</dbReference>
<dbReference type="Pfam" id="PF00925">
    <property type="entry name" value="GTP_cyclohydro2"/>
    <property type="match status" value="1"/>
</dbReference>
<dbReference type="GO" id="GO:0005829">
    <property type="term" value="C:cytosol"/>
    <property type="evidence" value="ECO:0007669"/>
    <property type="project" value="TreeGrafter"/>
</dbReference>
<reference evidence="16 17" key="1">
    <citation type="submission" date="2018-06" db="EMBL/GenBank/DDBJ databases">
        <title>Genomic Encyclopedia of Type Strains, Phase III (KMG-III): the genomes of soil and plant-associated and newly described type strains.</title>
        <authorList>
            <person name="Whitman W."/>
        </authorList>
    </citation>
    <scope>NUCLEOTIDE SEQUENCE [LARGE SCALE GENOMIC DNA]</scope>
    <source>
        <strain evidence="16 17">LMG 23644</strain>
    </source>
</reference>
<feature type="binding site" evidence="14">
    <location>
        <begin position="27"/>
        <end position="28"/>
    </location>
    <ligand>
        <name>D-ribulose 5-phosphate</name>
        <dbReference type="ChEBI" id="CHEBI:58121"/>
    </ligand>
</feature>
<dbReference type="NCBIfam" id="NF010626">
    <property type="entry name" value="PRK14019.1"/>
    <property type="match status" value="1"/>
</dbReference>
<keyword evidence="9 14" id="KW-0686">Riboflavin biosynthesis</keyword>
<dbReference type="PANTHER" id="PTHR21327">
    <property type="entry name" value="GTP CYCLOHYDROLASE II-RELATED"/>
    <property type="match status" value="1"/>
</dbReference>
<dbReference type="NCBIfam" id="TIGR00506">
    <property type="entry name" value="ribB"/>
    <property type="match status" value="1"/>
</dbReference>
<evidence type="ECO:0000256" key="12">
    <source>
        <dbReference type="ARBA" id="ARBA00023211"/>
    </source>
</evidence>
<evidence type="ECO:0000256" key="14">
    <source>
        <dbReference type="HAMAP-Rule" id="MF_00180"/>
    </source>
</evidence>
<dbReference type="AlphaFoldDB" id="A0A329BAD5"/>
<comment type="function">
    <text evidence="3 14">Catalyzes the conversion of D-ribulose 5-phosphate to formate and 3,4-dihydroxy-2-butanone 4-phosphate.</text>
</comment>
<comment type="caution">
    <text evidence="16">The sequence shown here is derived from an EMBL/GenBank/DDBJ whole genome shotgun (WGS) entry which is preliminary data.</text>
</comment>
<dbReference type="SUPFAM" id="SSF142695">
    <property type="entry name" value="RibA-like"/>
    <property type="match status" value="1"/>
</dbReference>
<keyword evidence="16" id="KW-0378">Hydrolase</keyword>
<evidence type="ECO:0000256" key="9">
    <source>
        <dbReference type="ARBA" id="ARBA00022619"/>
    </source>
</evidence>
<feature type="site" description="Essential for catalytic activity" evidence="14">
    <location>
        <position position="126"/>
    </location>
</feature>
<evidence type="ECO:0000256" key="6">
    <source>
        <dbReference type="ARBA" id="ARBA00008976"/>
    </source>
</evidence>
<feature type="binding site" evidence="14">
    <location>
        <begin position="140"/>
        <end position="144"/>
    </location>
    <ligand>
        <name>D-ribulose 5-phosphate</name>
        <dbReference type="ChEBI" id="CHEBI:58121"/>
    </ligand>
</feature>
<evidence type="ECO:0000256" key="8">
    <source>
        <dbReference type="ARBA" id="ARBA00018836"/>
    </source>
</evidence>
<evidence type="ECO:0000256" key="7">
    <source>
        <dbReference type="ARBA" id="ARBA00012153"/>
    </source>
</evidence>
<proteinExistence type="inferred from homology"/>
<dbReference type="InterPro" id="IPR017945">
    <property type="entry name" value="DHBP_synth_RibB-like_a/b_dom"/>
</dbReference>
<dbReference type="Gene3D" id="3.40.50.10990">
    <property type="entry name" value="GTP cyclohydrolase II"/>
    <property type="match status" value="1"/>
</dbReference>
<dbReference type="EMBL" id="QLTK01000042">
    <property type="protein sequence ID" value="RAS19418.1"/>
    <property type="molecule type" value="Genomic_DNA"/>
</dbReference>
<dbReference type="Pfam" id="PF00926">
    <property type="entry name" value="DHBP_synthase"/>
    <property type="match status" value="1"/>
</dbReference>
<feature type="binding site" evidence="14">
    <location>
        <position position="143"/>
    </location>
    <ligand>
        <name>Mg(2+)</name>
        <dbReference type="ChEBI" id="CHEBI:18420"/>
        <label>2</label>
    </ligand>
</feature>
<protein>
    <recommendedName>
        <fullName evidence="8 14">3,4-dihydroxy-2-butanone 4-phosphate synthase</fullName>
        <shortName evidence="14">DHBP synthase</shortName>
        <ecNumber evidence="7 14">4.1.99.12</ecNumber>
    </recommendedName>
</protein>
<comment type="subunit">
    <text evidence="14">Homodimer.</text>
</comment>
<dbReference type="Proteomes" id="UP000248918">
    <property type="component" value="Unassembled WGS sequence"/>
</dbReference>
<dbReference type="UniPathway" id="UPA00275">
    <property type="reaction ID" value="UER00399"/>
</dbReference>
<keyword evidence="12 14" id="KW-0464">Manganese</keyword>
<evidence type="ECO:0000256" key="10">
    <source>
        <dbReference type="ARBA" id="ARBA00022723"/>
    </source>
</evidence>
<keyword evidence="10 14" id="KW-0479">Metal-binding</keyword>
<comment type="similarity">
    <text evidence="6">In the C-terminal section; belongs to the GTP cyclohydrolase II family.</text>
</comment>
<evidence type="ECO:0000313" key="16">
    <source>
        <dbReference type="EMBL" id="RAS19418.1"/>
    </source>
</evidence>
<name>A0A329BAD5_9BURK</name>
<comment type="similarity">
    <text evidence="5">In the N-terminal section; belongs to the DHBP synthase family.</text>
</comment>
<dbReference type="HAMAP" id="MF_00180">
    <property type="entry name" value="RibB"/>
    <property type="match status" value="1"/>
</dbReference>
<evidence type="ECO:0000256" key="1">
    <source>
        <dbReference type="ARBA" id="ARBA00000141"/>
    </source>
</evidence>
<organism evidence="16 17">
    <name type="scientific">Paraburkholderia bryophila</name>
    <dbReference type="NCBI Taxonomy" id="420952"/>
    <lineage>
        <taxon>Bacteria</taxon>
        <taxon>Pseudomonadati</taxon>
        <taxon>Pseudomonadota</taxon>
        <taxon>Betaproteobacteria</taxon>
        <taxon>Burkholderiales</taxon>
        <taxon>Burkholderiaceae</taxon>
        <taxon>Paraburkholderia</taxon>
    </lineage>
</organism>
<feature type="binding site" evidence="14">
    <location>
        <position position="32"/>
    </location>
    <ligand>
        <name>D-ribulose 5-phosphate</name>
        <dbReference type="ChEBI" id="CHEBI:58121"/>
    </ligand>
</feature>
<dbReference type="PANTHER" id="PTHR21327:SF34">
    <property type="entry name" value="3,4-DIHYDROXY-2-BUTANONE 4-PHOSPHATE SYNTHASE"/>
    <property type="match status" value="1"/>
</dbReference>
<dbReference type="PIRSF" id="PIRSF001259">
    <property type="entry name" value="RibA"/>
    <property type="match status" value="1"/>
</dbReference>
<feature type="site" description="Essential for catalytic activity" evidence="14">
    <location>
        <position position="164"/>
    </location>
</feature>
<feature type="binding site" evidence="14">
    <location>
        <position position="28"/>
    </location>
    <ligand>
        <name>Mg(2+)</name>
        <dbReference type="ChEBI" id="CHEBI:18420"/>
        <label>1</label>
    </ligand>
</feature>
<evidence type="ECO:0000256" key="3">
    <source>
        <dbReference type="ARBA" id="ARBA00002284"/>
    </source>
</evidence>